<reference evidence="5" key="1">
    <citation type="submission" date="2016-10" db="EMBL/GenBank/DDBJ databases">
        <authorList>
            <person name="Varghese N."/>
            <person name="Submissions S."/>
        </authorList>
    </citation>
    <scope>NUCLEOTIDE SEQUENCE [LARGE SCALE GENOMIC DNA]</scope>
    <source>
        <strain evidence="5">DSM 45245</strain>
    </source>
</reference>
<keyword evidence="2" id="KW-0732">Signal</keyword>
<feature type="region of interest" description="Disordered" evidence="3">
    <location>
        <begin position="1"/>
        <end position="23"/>
    </location>
</feature>
<name>A0A1H3R3U6_9ACTN</name>
<gene>
    <name evidence="4" type="ORF">SAMN05444365_10747</name>
</gene>
<dbReference type="Pfam" id="PF10634">
    <property type="entry name" value="Iron_transport"/>
    <property type="match status" value="1"/>
</dbReference>
<dbReference type="Proteomes" id="UP000242415">
    <property type="component" value="Unassembled WGS sequence"/>
</dbReference>
<proteinExistence type="inferred from homology"/>
<protein>
    <submittedName>
        <fullName evidence="4">Fe2+ transport protein</fullName>
    </submittedName>
</protein>
<keyword evidence="5" id="KW-1185">Reference proteome</keyword>
<comment type="similarity">
    <text evidence="1">Belongs to the UPF0423 family.</text>
</comment>
<dbReference type="InterPro" id="IPR038482">
    <property type="entry name" value="Tp34-type_sf"/>
</dbReference>
<dbReference type="Gene3D" id="2.60.40.2480">
    <property type="entry name" value="Periplasmic metal-binding protein Tp34-type"/>
    <property type="match status" value="1"/>
</dbReference>
<dbReference type="EMBL" id="FNPH01000007">
    <property type="protein sequence ID" value="SDZ20464.1"/>
    <property type="molecule type" value="Genomic_DNA"/>
</dbReference>
<evidence type="ECO:0000256" key="3">
    <source>
        <dbReference type="SAM" id="MobiDB-lite"/>
    </source>
</evidence>
<dbReference type="InterPro" id="IPR018470">
    <property type="entry name" value="Metal-bd_Tp34-typ"/>
</dbReference>
<evidence type="ECO:0000256" key="1">
    <source>
        <dbReference type="ARBA" id="ARBA00010013"/>
    </source>
</evidence>
<evidence type="ECO:0000256" key="2">
    <source>
        <dbReference type="ARBA" id="ARBA00022729"/>
    </source>
</evidence>
<evidence type="ECO:0000313" key="5">
    <source>
        <dbReference type="Proteomes" id="UP000242415"/>
    </source>
</evidence>
<dbReference type="AlphaFoldDB" id="A0A1H3R3U6"/>
<sequence>MTAQQQPPMRPSNEATAEQLEVARSQGDAYGRAMQAMAEEDGAETARAGDLVIAFVNEEAEGMYALEGDRLVWREAAEEANVHLEVAVADAGDGRFVPGLSVSVELARDGGAVLHAELPFLWHPFLHHYGANARVPDTGPYDVTVRVGPAQFMRHDPVNGRRYAQPVDVHFAGVRLSNGRKPSPSAQPRGAAAPTVAA</sequence>
<accession>A0A1H3R3U6</accession>
<evidence type="ECO:0000313" key="4">
    <source>
        <dbReference type="EMBL" id="SDZ20464.1"/>
    </source>
</evidence>
<dbReference type="RefSeq" id="WP_091558977.1">
    <property type="nucleotide sequence ID" value="NZ_FNPH01000007.1"/>
</dbReference>
<organism evidence="4 5">
    <name type="scientific">Micromonospora pattaloongensis</name>
    <dbReference type="NCBI Taxonomy" id="405436"/>
    <lineage>
        <taxon>Bacteria</taxon>
        <taxon>Bacillati</taxon>
        <taxon>Actinomycetota</taxon>
        <taxon>Actinomycetes</taxon>
        <taxon>Micromonosporales</taxon>
        <taxon>Micromonosporaceae</taxon>
        <taxon>Micromonospora</taxon>
    </lineage>
</organism>
<feature type="region of interest" description="Disordered" evidence="3">
    <location>
        <begin position="175"/>
        <end position="198"/>
    </location>
</feature>
<dbReference type="OrthoDB" id="1495621at2"/>